<dbReference type="GO" id="GO:0005886">
    <property type="term" value="C:plasma membrane"/>
    <property type="evidence" value="ECO:0007669"/>
    <property type="project" value="UniProtKB-SubCell"/>
</dbReference>
<evidence type="ECO:0008006" key="9">
    <source>
        <dbReference type="Google" id="ProtNLM"/>
    </source>
</evidence>
<keyword evidence="2" id="KW-1003">Cell membrane</keyword>
<dbReference type="Proteomes" id="UP000230208">
    <property type="component" value="Unassembled WGS sequence"/>
</dbReference>
<dbReference type="PANTHER" id="PTHR39087:SF2">
    <property type="entry name" value="UPF0104 MEMBRANE PROTEIN MJ1595"/>
    <property type="match status" value="1"/>
</dbReference>
<evidence type="ECO:0000256" key="1">
    <source>
        <dbReference type="ARBA" id="ARBA00004651"/>
    </source>
</evidence>
<dbReference type="EMBL" id="PCXP01000019">
    <property type="protein sequence ID" value="PIR41815.1"/>
    <property type="molecule type" value="Genomic_DNA"/>
</dbReference>
<gene>
    <name evidence="7" type="ORF">COV30_01325</name>
</gene>
<reference evidence="7 8" key="1">
    <citation type="submission" date="2017-09" db="EMBL/GenBank/DDBJ databases">
        <title>Depth-based differentiation of microbial function through sediment-hosted aquifers and enrichment of novel symbionts in the deep terrestrial subsurface.</title>
        <authorList>
            <person name="Probst A.J."/>
            <person name="Ladd B."/>
            <person name="Jarett J.K."/>
            <person name="Geller-Mcgrath D.E."/>
            <person name="Sieber C.M."/>
            <person name="Emerson J.B."/>
            <person name="Anantharaman K."/>
            <person name="Thomas B.C."/>
            <person name="Malmstrom R."/>
            <person name="Stieglmeier M."/>
            <person name="Klingl A."/>
            <person name="Woyke T."/>
            <person name="Ryan C.M."/>
            <person name="Banfield J.F."/>
        </authorList>
    </citation>
    <scope>NUCLEOTIDE SEQUENCE [LARGE SCALE GENOMIC DNA]</scope>
    <source>
        <strain evidence="7">CG10_big_fil_rev_8_21_14_0_10_37_15</strain>
    </source>
</reference>
<evidence type="ECO:0000256" key="4">
    <source>
        <dbReference type="ARBA" id="ARBA00022989"/>
    </source>
</evidence>
<evidence type="ECO:0000256" key="2">
    <source>
        <dbReference type="ARBA" id="ARBA00022475"/>
    </source>
</evidence>
<feature type="transmembrane region" description="Helical" evidence="6">
    <location>
        <begin position="14"/>
        <end position="32"/>
    </location>
</feature>
<evidence type="ECO:0000256" key="3">
    <source>
        <dbReference type="ARBA" id="ARBA00022692"/>
    </source>
</evidence>
<dbReference type="PANTHER" id="PTHR39087">
    <property type="entry name" value="UPF0104 MEMBRANE PROTEIN MJ1595"/>
    <property type="match status" value="1"/>
</dbReference>
<feature type="transmembrane region" description="Helical" evidence="6">
    <location>
        <begin position="274"/>
        <end position="297"/>
    </location>
</feature>
<evidence type="ECO:0000256" key="5">
    <source>
        <dbReference type="ARBA" id="ARBA00023136"/>
    </source>
</evidence>
<dbReference type="AlphaFoldDB" id="A0A2H0R7M0"/>
<keyword evidence="4 6" id="KW-1133">Transmembrane helix</keyword>
<comment type="subcellular location">
    <subcellularLocation>
        <location evidence="1">Cell membrane</location>
        <topology evidence="1">Multi-pass membrane protein</topology>
    </subcellularLocation>
</comment>
<proteinExistence type="predicted"/>
<feature type="transmembrane region" description="Helical" evidence="6">
    <location>
        <begin position="198"/>
        <end position="221"/>
    </location>
</feature>
<keyword evidence="3 6" id="KW-0812">Transmembrane</keyword>
<feature type="transmembrane region" description="Helical" evidence="6">
    <location>
        <begin position="44"/>
        <end position="63"/>
    </location>
</feature>
<accession>A0A2H0R7M0</accession>
<evidence type="ECO:0000256" key="6">
    <source>
        <dbReference type="SAM" id="Phobius"/>
    </source>
</evidence>
<evidence type="ECO:0000313" key="7">
    <source>
        <dbReference type="EMBL" id="PIR41815.1"/>
    </source>
</evidence>
<evidence type="ECO:0000313" key="8">
    <source>
        <dbReference type="Proteomes" id="UP000230208"/>
    </source>
</evidence>
<protein>
    <recommendedName>
        <fullName evidence="9">TIGR00374 family protein</fullName>
    </recommendedName>
</protein>
<dbReference type="InterPro" id="IPR022791">
    <property type="entry name" value="L-PG_synthase/AglD"/>
</dbReference>
<comment type="caution">
    <text evidence="7">The sequence shown here is derived from an EMBL/GenBank/DDBJ whole genome shotgun (WGS) entry which is preliminary data.</text>
</comment>
<name>A0A2H0R7M0_9BACT</name>
<keyword evidence="5 6" id="KW-0472">Membrane</keyword>
<dbReference type="Pfam" id="PF03706">
    <property type="entry name" value="LPG_synthase_TM"/>
    <property type="match status" value="1"/>
</dbReference>
<dbReference type="NCBIfam" id="TIGR00374">
    <property type="entry name" value="flippase-like domain"/>
    <property type="match status" value="1"/>
</dbReference>
<feature type="transmembrane region" description="Helical" evidence="6">
    <location>
        <begin position="233"/>
        <end position="253"/>
    </location>
</feature>
<sequence length="312" mass="34985">MQKIISSKTIYKTIIVSLLAGLIIFYLFKTLIDIRDFAEVLKRVDILLLFSTIIVSFSVPVLSAFRWQFVLRLVGHDTSFKQSFSIVMSVWPLSILPGRVGDFARSYPLRNQIEPMGTAGAVLFEKVIDVASLLLLSAVGFLFLGHYGYAVILFLLSTMTIPMLFLTRSVSRFLPQSLSLKLRPIFTHLEFKNLKSKYFLFSLISSLTNWWVSVLMIWFLYDAFGASLPMTTTAAYFPLAIFIGLIPISIAGLGTRDSALIAFFIDKATPAQSLASGIGYFLIGYILFAIIGIPFFIKNFFSTQHTDSQKAN</sequence>
<organism evidence="7 8">
    <name type="scientific">Candidatus Yanofskybacteria bacterium CG10_big_fil_rev_8_21_14_0_10_37_15</name>
    <dbReference type="NCBI Taxonomy" id="1975097"/>
    <lineage>
        <taxon>Bacteria</taxon>
        <taxon>Candidatus Yanofskyibacteriota</taxon>
    </lineage>
</organism>